<dbReference type="AlphaFoldDB" id="A0A839F2F9"/>
<gene>
    <name evidence="2" type="ORF">FHW12_001902</name>
</gene>
<dbReference type="SUPFAM" id="SSF54637">
    <property type="entry name" value="Thioesterase/thiol ester dehydrase-isomerase"/>
    <property type="match status" value="1"/>
</dbReference>
<evidence type="ECO:0000259" key="1">
    <source>
        <dbReference type="Pfam" id="PF09500"/>
    </source>
</evidence>
<feature type="domain" description="Thioesterase putative" evidence="1">
    <location>
        <begin position="16"/>
        <end position="150"/>
    </location>
</feature>
<dbReference type="EMBL" id="JACGXL010000002">
    <property type="protein sequence ID" value="MBA8887688.1"/>
    <property type="molecule type" value="Genomic_DNA"/>
</dbReference>
<dbReference type="InterPro" id="IPR012660">
    <property type="entry name" value="YiiD_C"/>
</dbReference>
<proteinExistence type="predicted"/>
<sequence>MHAPPAALATLRAEIDRIPLTRAMGLAVEGFDGDALTLAAPLAPNVNDKGCAFGGSLASLMTLAGWGLLELALEARALHADIYVQDSSIRYIAPVWHDFRAIAAAAPGESLDAFAAALAERGKARLRVHCRVPLPDGGDAATLDARFVALAAR</sequence>
<dbReference type="Proteomes" id="UP000550401">
    <property type="component" value="Unassembled WGS sequence"/>
</dbReference>
<dbReference type="NCBIfam" id="TIGR02447">
    <property type="entry name" value="yiiD_Cterm"/>
    <property type="match status" value="1"/>
</dbReference>
<comment type="caution">
    <text evidence="2">The sequence shown here is derived from an EMBL/GenBank/DDBJ whole genome shotgun (WGS) entry which is preliminary data.</text>
</comment>
<organism evidence="2 3">
    <name type="scientific">Dokdonella fugitiva</name>
    <dbReference type="NCBI Taxonomy" id="328517"/>
    <lineage>
        <taxon>Bacteria</taxon>
        <taxon>Pseudomonadati</taxon>
        <taxon>Pseudomonadota</taxon>
        <taxon>Gammaproteobacteria</taxon>
        <taxon>Lysobacterales</taxon>
        <taxon>Rhodanobacteraceae</taxon>
        <taxon>Dokdonella</taxon>
    </lineage>
</organism>
<protein>
    <submittedName>
        <fullName evidence="2">Thioesterase domain-containing protein</fullName>
    </submittedName>
</protein>
<evidence type="ECO:0000313" key="2">
    <source>
        <dbReference type="EMBL" id="MBA8887688.1"/>
    </source>
</evidence>
<name>A0A839F2F9_9GAMM</name>
<dbReference type="RefSeq" id="WP_182530735.1">
    <property type="nucleotide sequence ID" value="NZ_JACGXL010000002.1"/>
</dbReference>
<reference evidence="2 3" key="1">
    <citation type="submission" date="2020-07" db="EMBL/GenBank/DDBJ databases">
        <title>Genomic Encyclopedia of Type Strains, Phase IV (KMG-V): Genome sequencing to study the core and pangenomes of soil and plant-associated prokaryotes.</title>
        <authorList>
            <person name="Whitman W."/>
        </authorList>
    </citation>
    <scope>NUCLEOTIDE SEQUENCE [LARGE SCALE GENOMIC DNA]</scope>
    <source>
        <strain evidence="2 3">RH2WT43</strain>
    </source>
</reference>
<dbReference type="Gene3D" id="3.10.129.10">
    <property type="entry name" value="Hotdog Thioesterase"/>
    <property type="match status" value="1"/>
</dbReference>
<accession>A0A839F2F9</accession>
<dbReference type="InterPro" id="IPR029069">
    <property type="entry name" value="HotDog_dom_sf"/>
</dbReference>
<evidence type="ECO:0000313" key="3">
    <source>
        <dbReference type="Proteomes" id="UP000550401"/>
    </source>
</evidence>
<keyword evidence="3" id="KW-1185">Reference proteome</keyword>
<dbReference type="Pfam" id="PF09500">
    <property type="entry name" value="YiiD_C"/>
    <property type="match status" value="1"/>
</dbReference>